<comment type="caution">
    <text evidence="2">The sequence shown here is derived from an EMBL/GenBank/DDBJ whole genome shotgun (WGS) entry which is preliminary data.</text>
</comment>
<feature type="region of interest" description="Disordered" evidence="1">
    <location>
        <begin position="22"/>
        <end position="41"/>
    </location>
</feature>
<keyword evidence="3" id="KW-1185">Reference proteome</keyword>
<dbReference type="EMBL" id="LVVM01003199">
    <property type="protein sequence ID" value="OJA15278.1"/>
    <property type="molecule type" value="Genomic_DNA"/>
</dbReference>
<name>A0A1J8Q130_9AGAM</name>
<proteinExistence type="predicted"/>
<dbReference type="AlphaFoldDB" id="A0A1J8Q130"/>
<evidence type="ECO:0000256" key="1">
    <source>
        <dbReference type="SAM" id="MobiDB-lite"/>
    </source>
</evidence>
<accession>A0A1J8Q130</accession>
<protein>
    <submittedName>
        <fullName evidence="2">Uncharacterized protein</fullName>
    </submittedName>
</protein>
<gene>
    <name evidence="2" type="ORF">AZE42_00940</name>
</gene>
<reference evidence="2 3" key="1">
    <citation type="submission" date="2016-03" db="EMBL/GenBank/DDBJ databases">
        <title>Comparative genomics of the ectomycorrhizal sister species Rhizopogon vinicolor and Rhizopogon vesiculosus (Basidiomycota: Boletales) reveals a divergence of the mating type B locus.</title>
        <authorList>
            <person name="Mujic A.B."/>
            <person name="Kuo A."/>
            <person name="Tritt A."/>
            <person name="Lipzen A."/>
            <person name="Chen C."/>
            <person name="Johnson J."/>
            <person name="Sharma A."/>
            <person name="Barry K."/>
            <person name="Grigoriev I.V."/>
            <person name="Spatafora J.W."/>
        </authorList>
    </citation>
    <scope>NUCLEOTIDE SEQUENCE [LARGE SCALE GENOMIC DNA]</scope>
    <source>
        <strain evidence="2 3">AM-OR11-056</strain>
    </source>
</reference>
<dbReference type="Proteomes" id="UP000183567">
    <property type="component" value="Unassembled WGS sequence"/>
</dbReference>
<sequence>MPKASTRSTKLALRLAYLVSTPDVPSRSERGRSKTRQGRRLRTACKRISAGSHILEGIV</sequence>
<evidence type="ECO:0000313" key="3">
    <source>
        <dbReference type="Proteomes" id="UP000183567"/>
    </source>
</evidence>
<organism evidence="2 3">
    <name type="scientific">Rhizopogon vesiculosus</name>
    <dbReference type="NCBI Taxonomy" id="180088"/>
    <lineage>
        <taxon>Eukaryota</taxon>
        <taxon>Fungi</taxon>
        <taxon>Dikarya</taxon>
        <taxon>Basidiomycota</taxon>
        <taxon>Agaricomycotina</taxon>
        <taxon>Agaricomycetes</taxon>
        <taxon>Agaricomycetidae</taxon>
        <taxon>Boletales</taxon>
        <taxon>Suillineae</taxon>
        <taxon>Rhizopogonaceae</taxon>
        <taxon>Rhizopogon</taxon>
    </lineage>
</organism>
<evidence type="ECO:0000313" key="2">
    <source>
        <dbReference type="EMBL" id="OJA15278.1"/>
    </source>
</evidence>